<feature type="transmembrane region" description="Helical" evidence="1">
    <location>
        <begin position="271"/>
        <end position="289"/>
    </location>
</feature>
<evidence type="ECO:0000256" key="1">
    <source>
        <dbReference type="SAM" id="Phobius"/>
    </source>
</evidence>
<accession>A0ABU5D9L5</accession>
<reference evidence="2 3" key="1">
    <citation type="submission" date="2023-11" db="EMBL/GenBank/DDBJ databases">
        <title>Paucibacter sp. nov., isolated from fresh soil in Korea.</title>
        <authorList>
            <person name="Le N.T.T."/>
        </authorList>
    </citation>
    <scope>NUCLEOTIDE SEQUENCE [LARGE SCALE GENOMIC DNA]</scope>
    <source>
        <strain evidence="2 3">R3-3</strain>
    </source>
</reference>
<feature type="transmembrane region" description="Helical" evidence="1">
    <location>
        <begin position="18"/>
        <end position="35"/>
    </location>
</feature>
<feature type="transmembrane region" description="Helical" evidence="1">
    <location>
        <begin position="202"/>
        <end position="223"/>
    </location>
</feature>
<dbReference type="Proteomes" id="UP001285263">
    <property type="component" value="Unassembled WGS sequence"/>
</dbReference>
<feature type="transmembrane region" description="Helical" evidence="1">
    <location>
        <begin position="156"/>
        <end position="182"/>
    </location>
</feature>
<gene>
    <name evidence="2" type="ORF">SNE35_00545</name>
</gene>
<feature type="transmembrane region" description="Helical" evidence="1">
    <location>
        <begin position="325"/>
        <end position="343"/>
    </location>
</feature>
<keyword evidence="1" id="KW-0472">Membrane</keyword>
<evidence type="ECO:0000313" key="3">
    <source>
        <dbReference type="Proteomes" id="UP001285263"/>
    </source>
</evidence>
<dbReference type="EMBL" id="JAXCLA010000001">
    <property type="protein sequence ID" value="MDY0742967.1"/>
    <property type="molecule type" value="Genomic_DNA"/>
</dbReference>
<sequence length="352" mass="37367">MSNDKNSGRSWGQIAGNLAWPVISLAFIAVSLWMLQVKLEAEVSSDPVVRAALAEGAFWDDMRVVSDAIIARLMQIPWEGYLFSGLATLVAYAALAWYDRISLMHLGRLKDVSWPYVCLSSFVAYALGHNVGASVLSGGAVRLRAYSAKGLAKTEVASLVAMGSFTFGYGVALLLGVVLLFAPELVAPLARTVPLLATLEPGIRVIGGGLLCICLLYILGSLLRLKPLRIGRIEISYPSPGVVARQTIAGPIELLAAAAIVFFALPHSGNPGFPVVLGAFLISFTVGLVAQVPGGVGVMEAVFLALMPDIGATSVMAALLVWRLLYLLIPLAMSGPIILAFEYNQLRRRGCG</sequence>
<keyword evidence="3" id="KW-1185">Reference proteome</keyword>
<keyword evidence="1" id="KW-1133">Transmembrane helix</keyword>
<evidence type="ECO:0000313" key="2">
    <source>
        <dbReference type="EMBL" id="MDY0742967.1"/>
    </source>
</evidence>
<feature type="transmembrane region" description="Helical" evidence="1">
    <location>
        <begin position="243"/>
        <end position="265"/>
    </location>
</feature>
<feature type="transmembrane region" description="Helical" evidence="1">
    <location>
        <begin position="80"/>
        <end position="98"/>
    </location>
</feature>
<keyword evidence="1" id="KW-0812">Transmembrane</keyword>
<comment type="caution">
    <text evidence="2">The sequence shown here is derived from an EMBL/GenBank/DDBJ whole genome shotgun (WGS) entry which is preliminary data.</text>
</comment>
<dbReference type="RefSeq" id="WP_320420777.1">
    <property type="nucleotide sequence ID" value="NZ_JAXCLA010000001.1"/>
</dbReference>
<protein>
    <submittedName>
        <fullName evidence="2">YbhN family protein</fullName>
    </submittedName>
</protein>
<proteinExistence type="predicted"/>
<name>A0ABU5D9L5_9BURK</name>
<organism evidence="2 3">
    <name type="scientific">Roseateles agri</name>
    <dbReference type="NCBI Taxonomy" id="3098619"/>
    <lineage>
        <taxon>Bacteria</taxon>
        <taxon>Pseudomonadati</taxon>
        <taxon>Pseudomonadota</taxon>
        <taxon>Betaproteobacteria</taxon>
        <taxon>Burkholderiales</taxon>
        <taxon>Sphaerotilaceae</taxon>
        <taxon>Roseateles</taxon>
    </lineage>
</organism>